<reference evidence="6" key="1">
    <citation type="submission" date="2012-11" db="EMBL/GenBank/DDBJ databases">
        <authorList>
            <person name="Lucero-Rivera Y.E."/>
            <person name="Tovar-Ramirez D."/>
        </authorList>
    </citation>
    <scope>NUCLEOTIDE SEQUENCE [LARGE SCALE GENOMIC DNA]</scope>
    <source>
        <strain evidence="6">Araruama</strain>
    </source>
</reference>
<dbReference type="SUPFAM" id="SSF55785">
    <property type="entry name" value="PYP-like sensor domain (PAS domain)"/>
    <property type="match status" value="1"/>
</dbReference>
<dbReference type="NCBIfam" id="TIGR00229">
    <property type="entry name" value="sensory_box"/>
    <property type="match status" value="1"/>
</dbReference>
<organism evidence="5 6">
    <name type="scientific">Candidatus Magnetoglobus multicellularis str. Araruama</name>
    <dbReference type="NCBI Taxonomy" id="890399"/>
    <lineage>
        <taxon>Bacteria</taxon>
        <taxon>Pseudomonadati</taxon>
        <taxon>Thermodesulfobacteriota</taxon>
        <taxon>Desulfobacteria</taxon>
        <taxon>Desulfobacterales</taxon>
        <taxon>Desulfobacteraceae</taxon>
        <taxon>Candidatus Magnetoglobus</taxon>
    </lineage>
</organism>
<keyword evidence="3" id="KW-0472">Membrane</keyword>
<keyword evidence="3" id="KW-0812">Transmembrane</keyword>
<evidence type="ECO:0000256" key="1">
    <source>
        <dbReference type="ARBA" id="ARBA00023224"/>
    </source>
</evidence>
<dbReference type="EMBL" id="ATBP01000002">
    <property type="protein sequence ID" value="ETR74616.1"/>
    <property type="molecule type" value="Genomic_DNA"/>
</dbReference>
<evidence type="ECO:0000256" key="2">
    <source>
        <dbReference type="PROSITE-ProRule" id="PRU00284"/>
    </source>
</evidence>
<dbReference type="Gene3D" id="3.30.450.20">
    <property type="entry name" value="PAS domain"/>
    <property type="match status" value="1"/>
</dbReference>
<sequence>MGQHLDHFKNDAQAHCNGITKYIVILSISCVCISILFLLLGYIIMKRAINGMVKHARRELLEDSTISTYSSKIVMLQPIISAFNYLIDINNQFKQKLMVAPVPIIELDKDYKIRFINTTGLNLLKMNKDDVLDKTCKEVIRSEKCQENHCPCRNATQSKNIISVETRIQIGDKDSKIPVEFTAAPYQTDKDNNGVILSIADLSMMGNIVDEVKRITEQLSMTSDTLSQMGLEIMQSTDDIVSMSEQSASSIASMATLGEEMSANVSSQADSVQKMTGSLKDVAKNTEKANQISKDANIKTTEVNMKMKALVDASEQIGKVITVINDIADRTDLLALNAAIEAEGAGIAGKGFAVVADEVQKLAKQSADATDEIAQEIENIQMSTQDAVQAMEKISTIIDEIAAINEKNASAVQEQTQTAARISEHTNQNVQASHTVANSASDALNLVNNISTKIKDTASQVESTNDVSQELAVVSSELMNIINQLNL</sequence>
<evidence type="ECO:0000313" key="5">
    <source>
        <dbReference type="EMBL" id="ETR74616.1"/>
    </source>
</evidence>
<keyword evidence="3" id="KW-1133">Transmembrane helix</keyword>
<dbReference type="InterPro" id="IPR000014">
    <property type="entry name" value="PAS"/>
</dbReference>
<gene>
    <name evidence="5" type="ORF">OMM_00047</name>
</gene>
<dbReference type="PROSITE" id="PS50111">
    <property type="entry name" value="CHEMOTAXIS_TRANSDUC_2"/>
    <property type="match status" value="1"/>
</dbReference>
<dbReference type="PANTHER" id="PTHR32089:SF112">
    <property type="entry name" value="LYSOZYME-LIKE PROTEIN-RELATED"/>
    <property type="match status" value="1"/>
</dbReference>
<dbReference type="GO" id="GO:0016020">
    <property type="term" value="C:membrane"/>
    <property type="evidence" value="ECO:0007669"/>
    <property type="project" value="InterPro"/>
</dbReference>
<feature type="domain" description="Methyl-accepting transducer" evidence="4">
    <location>
        <begin position="222"/>
        <end position="451"/>
    </location>
</feature>
<dbReference type="PANTHER" id="PTHR32089">
    <property type="entry name" value="METHYL-ACCEPTING CHEMOTAXIS PROTEIN MCPB"/>
    <property type="match status" value="1"/>
</dbReference>
<keyword evidence="1 2" id="KW-0807">Transducer</keyword>
<dbReference type="CDD" id="cd00130">
    <property type="entry name" value="PAS"/>
    <property type="match status" value="1"/>
</dbReference>
<evidence type="ECO:0000259" key="4">
    <source>
        <dbReference type="PROSITE" id="PS50111"/>
    </source>
</evidence>
<dbReference type="InterPro" id="IPR035965">
    <property type="entry name" value="PAS-like_dom_sf"/>
</dbReference>
<dbReference type="Gene3D" id="1.10.287.950">
    <property type="entry name" value="Methyl-accepting chemotaxis protein"/>
    <property type="match status" value="1"/>
</dbReference>
<comment type="caution">
    <text evidence="5">The sequence shown here is derived from an EMBL/GenBank/DDBJ whole genome shotgun (WGS) entry which is preliminary data.</text>
</comment>
<accession>A0A1V1PIG8</accession>
<dbReference type="Proteomes" id="UP000189670">
    <property type="component" value="Unassembled WGS sequence"/>
</dbReference>
<dbReference type="SUPFAM" id="SSF58104">
    <property type="entry name" value="Methyl-accepting chemotaxis protein (MCP) signaling domain"/>
    <property type="match status" value="1"/>
</dbReference>
<dbReference type="AlphaFoldDB" id="A0A1V1PIG8"/>
<evidence type="ECO:0000313" key="6">
    <source>
        <dbReference type="Proteomes" id="UP000189670"/>
    </source>
</evidence>
<evidence type="ECO:0000256" key="3">
    <source>
        <dbReference type="SAM" id="Phobius"/>
    </source>
</evidence>
<dbReference type="SMART" id="SM00283">
    <property type="entry name" value="MA"/>
    <property type="match status" value="1"/>
</dbReference>
<protein>
    <submittedName>
        <fullName evidence="5">Methyl-accepting chemotaxis sensory transducer with Pas/Pac sensor</fullName>
    </submittedName>
</protein>
<name>A0A1V1PIG8_9BACT</name>
<dbReference type="Pfam" id="PF00015">
    <property type="entry name" value="MCPsignal"/>
    <property type="match status" value="1"/>
</dbReference>
<feature type="transmembrane region" description="Helical" evidence="3">
    <location>
        <begin position="22"/>
        <end position="45"/>
    </location>
</feature>
<proteinExistence type="predicted"/>
<dbReference type="GO" id="GO:0007165">
    <property type="term" value="P:signal transduction"/>
    <property type="evidence" value="ECO:0007669"/>
    <property type="project" value="UniProtKB-KW"/>
</dbReference>
<dbReference type="Pfam" id="PF13426">
    <property type="entry name" value="PAS_9"/>
    <property type="match status" value="1"/>
</dbReference>
<dbReference type="InterPro" id="IPR004089">
    <property type="entry name" value="MCPsignal_dom"/>
</dbReference>